<sequence length="126" mass="13982">MAVTWAYDQKVRQQIRNEYSLVELSPNDCDAVEDCKFSNDCKRCKAQPADMRASENDRRQPPTEPSGTKIPLPFGNVMSIAFRSFPPKKAIGLSLSSSFVPLSSCKKANPVNIVLEMCNNSVNVIV</sequence>
<proteinExistence type="predicted"/>
<reference evidence="3" key="1">
    <citation type="submission" date="2022-11" db="UniProtKB">
        <authorList>
            <consortium name="WormBaseParasite"/>
        </authorList>
    </citation>
    <scope>IDENTIFICATION</scope>
</reference>
<dbReference type="Proteomes" id="UP000887565">
    <property type="component" value="Unplaced"/>
</dbReference>
<keyword evidence="2" id="KW-1185">Reference proteome</keyword>
<dbReference type="AlphaFoldDB" id="A0A915ICE5"/>
<feature type="region of interest" description="Disordered" evidence="1">
    <location>
        <begin position="47"/>
        <end position="71"/>
    </location>
</feature>
<accession>A0A915ICE5</accession>
<feature type="compositionally biased region" description="Basic and acidic residues" evidence="1">
    <location>
        <begin position="52"/>
        <end position="61"/>
    </location>
</feature>
<evidence type="ECO:0000313" key="3">
    <source>
        <dbReference type="WBParaSite" id="nRc.2.0.1.t11448-RA"/>
    </source>
</evidence>
<evidence type="ECO:0000313" key="2">
    <source>
        <dbReference type="Proteomes" id="UP000887565"/>
    </source>
</evidence>
<evidence type="ECO:0000256" key="1">
    <source>
        <dbReference type="SAM" id="MobiDB-lite"/>
    </source>
</evidence>
<dbReference type="WBParaSite" id="nRc.2.0.1.t11448-RA">
    <property type="protein sequence ID" value="nRc.2.0.1.t11448-RA"/>
    <property type="gene ID" value="nRc.2.0.1.g11448"/>
</dbReference>
<name>A0A915ICE5_ROMCU</name>
<protein>
    <submittedName>
        <fullName evidence="3">Uncharacterized protein</fullName>
    </submittedName>
</protein>
<organism evidence="2 3">
    <name type="scientific">Romanomermis culicivorax</name>
    <name type="common">Nematode worm</name>
    <dbReference type="NCBI Taxonomy" id="13658"/>
    <lineage>
        <taxon>Eukaryota</taxon>
        <taxon>Metazoa</taxon>
        <taxon>Ecdysozoa</taxon>
        <taxon>Nematoda</taxon>
        <taxon>Enoplea</taxon>
        <taxon>Dorylaimia</taxon>
        <taxon>Mermithida</taxon>
        <taxon>Mermithoidea</taxon>
        <taxon>Mermithidae</taxon>
        <taxon>Romanomermis</taxon>
    </lineage>
</organism>